<accession>A0AAU9ID32</accession>
<keyword evidence="2" id="KW-1185">Reference proteome</keyword>
<name>A0AAU9ID32_9CILI</name>
<dbReference type="Proteomes" id="UP001162131">
    <property type="component" value="Unassembled WGS sequence"/>
</dbReference>
<comment type="caution">
    <text evidence="1">The sequence shown here is derived from an EMBL/GenBank/DDBJ whole genome shotgun (WGS) entry which is preliminary data.</text>
</comment>
<dbReference type="EMBL" id="CAJZBQ010000006">
    <property type="protein sequence ID" value="CAG9312346.1"/>
    <property type="molecule type" value="Genomic_DNA"/>
</dbReference>
<sequence length="312" mass="36320">MVIHTLKAFLNKARIFGINWLTDDPFYGSYWKRLMLLFCEFYSITQHFTLLHLNMNISYIEDQPPSITPDSFQNFKKLDPKTVFKSQLHTFSKPQRIKGFPLSAGPRSSSISPMNRFLSTEQSHHPALSSRKLEKELREINCQLNDENFPPRINSTFDQSSLLHNKFKMIQKPYQNPKYNEVVYLNKLCNHLIEEQNKLKIKLAQQEDIIEGIKGKSSTHGHPLKLFQEAVNHLEKERKIRQLSARRSATPRKRSIIISHNSACKENPVNLSLNLKGIKKDDDELFTFRPKSPATLNKGAFPREVFKRIKNS</sequence>
<reference evidence="1" key="1">
    <citation type="submission" date="2021-09" db="EMBL/GenBank/DDBJ databases">
        <authorList>
            <consortium name="AG Swart"/>
            <person name="Singh M."/>
            <person name="Singh A."/>
            <person name="Seah K."/>
            <person name="Emmerich C."/>
        </authorList>
    </citation>
    <scope>NUCLEOTIDE SEQUENCE</scope>
    <source>
        <strain evidence="1">ATCC30299</strain>
    </source>
</reference>
<evidence type="ECO:0000313" key="2">
    <source>
        <dbReference type="Proteomes" id="UP001162131"/>
    </source>
</evidence>
<protein>
    <submittedName>
        <fullName evidence="1">Uncharacterized protein</fullName>
    </submittedName>
</protein>
<proteinExistence type="predicted"/>
<dbReference type="AlphaFoldDB" id="A0AAU9ID32"/>
<gene>
    <name evidence="1" type="ORF">BSTOLATCC_MIC6453</name>
</gene>
<evidence type="ECO:0000313" key="1">
    <source>
        <dbReference type="EMBL" id="CAG9312346.1"/>
    </source>
</evidence>
<organism evidence="1 2">
    <name type="scientific">Blepharisma stoltei</name>
    <dbReference type="NCBI Taxonomy" id="1481888"/>
    <lineage>
        <taxon>Eukaryota</taxon>
        <taxon>Sar</taxon>
        <taxon>Alveolata</taxon>
        <taxon>Ciliophora</taxon>
        <taxon>Postciliodesmatophora</taxon>
        <taxon>Heterotrichea</taxon>
        <taxon>Heterotrichida</taxon>
        <taxon>Blepharismidae</taxon>
        <taxon>Blepharisma</taxon>
    </lineage>
</organism>